<name>A0AAD5SSE8_9FUNG</name>
<dbReference type="Gene3D" id="3.30.460.10">
    <property type="entry name" value="Beta Polymerase, domain 2"/>
    <property type="match status" value="1"/>
</dbReference>
<sequence>MDEQFLIKNLARINISTSQIQFAFLVGSRAWGTSTKQSDYDVIIILKQQSTNNLSSMHTPQFDFKIMDVFTFEEQIESGSFLEIFGLFAPQRLIYCLSNNADRWMDEMRQRINFVKMEQWITNRQERDIMKADKFAQKKQYIFAVKALCHAMRTAYLAARIRDVAAAAKKVVGDLRSEADALVEKQVVNDRDWEQFRANVLGNLANCYN</sequence>
<dbReference type="Proteomes" id="UP001211907">
    <property type="component" value="Unassembled WGS sequence"/>
</dbReference>
<protein>
    <recommendedName>
        <fullName evidence="1">Polymerase beta nucleotidyltransferase domain-containing protein</fullName>
    </recommendedName>
</protein>
<gene>
    <name evidence="2" type="ORF">HK100_006506</name>
</gene>
<dbReference type="InterPro" id="IPR043519">
    <property type="entry name" value="NT_sf"/>
</dbReference>
<dbReference type="SUPFAM" id="SSF81301">
    <property type="entry name" value="Nucleotidyltransferase"/>
    <property type="match status" value="1"/>
</dbReference>
<dbReference type="InterPro" id="IPR041633">
    <property type="entry name" value="Polbeta"/>
</dbReference>
<evidence type="ECO:0000313" key="2">
    <source>
        <dbReference type="EMBL" id="KAJ3093654.1"/>
    </source>
</evidence>
<reference evidence="2" key="1">
    <citation type="submission" date="2020-05" db="EMBL/GenBank/DDBJ databases">
        <title>Phylogenomic resolution of chytrid fungi.</title>
        <authorList>
            <person name="Stajich J.E."/>
            <person name="Amses K."/>
            <person name="Simmons R."/>
            <person name="Seto K."/>
            <person name="Myers J."/>
            <person name="Bonds A."/>
            <person name="Quandt C.A."/>
            <person name="Barry K."/>
            <person name="Liu P."/>
            <person name="Grigoriev I."/>
            <person name="Longcore J.E."/>
            <person name="James T.Y."/>
        </authorList>
    </citation>
    <scope>NUCLEOTIDE SEQUENCE</scope>
    <source>
        <strain evidence="2">JEL0513</strain>
    </source>
</reference>
<evidence type="ECO:0000313" key="3">
    <source>
        <dbReference type="Proteomes" id="UP001211907"/>
    </source>
</evidence>
<dbReference type="EMBL" id="JADGJH010003011">
    <property type="protein sequence ID" value="KAJ3093654.1"/>
    <property type="molecule type" value="Genomic_DNA"/>
</dbReference>
<dbReference type="AlphaFoldDB" id="A0AAD5SSE8"/>
<proteinExistence type="predicted"/>
<dbReference type="Pfam" id="PF18765">
    <property type="entry name" value="Polbeta"/>
    <property type="match status" value="1"/>
</dbReference>
<keyword evidence="3" id="KW-1185">Reference proteome</keyword>
<accession>A0AAD5SSE8</accession>
<evidence type="ECO:0000259" key="1">
    <source>
        <dbReference type="Pfam" id="PF18765"/>
    </source>
</evidence>
<organism evidence="2 3">
    <name type="scientific">Physocladia obscura</name>
    <dbReference type="NCBI Taxonomy" id="109957"/>
    <lineage>
        <taxon>Eukaryota</taxon>
        <taxon>Fungi</taxon>
        <taxon>Fungi incertae sedis</taxon>
        <taxon>Chytridiomycota</taxon>
        <taxon>Chytridiomycota incertae sedis</taxon>
        <taxon>Chytridiomycetes</taxon>
        <taxon>Chytridiales</taxon>
        <taxon>Chytriomycetaceae</taxon>
        <taxon>Physocladia</taxon>
    </lineage>
</organism>
<dbReference type="CDD" id="cd05403">
    <property type="entry name" value="NT_KNTase_like"/>
    <property type="match status" value="1"/>
</dbReference>
<comment type="caution">
    <text evidence="2">The sequence shown here is derived from an EMBL/GenBank/DDBJ whole genome shotgun (WGS) entry which is preliminary data.</text>
</comment>
<feature type="domain" description="Polymerase beta nucleotidyltransferase" evidence="1">
    <location>
        <begin position="10"/>
        <end position="53"/>
    </location>
</feature>